<dbReference type="Proteomes" id="UP000231343">
    <property type="component" value="Unassembled WGS sequence"/>
</dbReference>
<proteinExistence type="predicted"/>
<evidence type="ECO:0000313" key="3">
    <source>
        <dbReference type="Proteomes" id="UP000231343"/>
    </source>
</evidence>
<sequence length="434" mass="48110">MISTGGPLRTGGGTTPPSPARIERTVFNVNAQGIKRTLRPDDRINLVLGARLTTNEEIAGHSSYGINASIYSENGQWYFETSLGSKLIGKIQLDQEGSPLVVGRGQPSDSNSLVFPDTDDFNHISRGHLQISLLKAANGEAAVSLRERPERATQGVSCVEFKQTRPAQPMARSDVPAPLAALTLGQGSMYLSRDALARQAPFELILAGEKYLIRQEGIIYYIKKTSAEKEGAFFSTAKESVFTPFQRVRVISTSHGFTFEMNAQSREEIIARRNNRTIPPPTPAIDDQYLRTFCWAKYTPILPAIADTETGEKVASVDLEQLASQGGGIVYVTCKHRAAVYTIEVNKDGQVLIFHFTPLSRRDYDQGKPDNPYYTRLSANPFRHIVLGPEPTIKSLNGRLTKGEEVTWPYFDGGRNESWTDRIQTITILHRKHA</sequence>
<dbReference type="EMBL" id="PEYM01000007">
    <property type="protein sequence ID" value="PIS31617.1"/>
    <property type="molecule type" value="Genomic_DNA"/>
</dbReference>
<evidence type="ECO:0000313" key="2">
    <source>
        <dbReference type="EMBL" id="PIS31617.1"/>
    </source>
</evidence>
<reference evidence="2 3" key="1">
    <citation type="submission" date="2017-09" db="EMBL/GenBank/DDBJ databases">
        <title>Depth-based differentiation of microbial function through sediment-hosted aquifers and enrichment of novel symbionts in the deep terrestrial subsurface.</title>
        <authorList>
            <person name="Probst A.J."/>
            <person name="Ladd B."/>
            <person name="Jarett J.K."/>
            <person name="Geller-Mcgrath D.E."/>
            <person name="Sieber C.M."/>
            <person name="Emerson J.B."/>
            <person name="Anantharaman K."/>
            <person name="Thomas B.C."/>
            <person name="Malmstrom R."/>
            <person name="Stieglmeier M."/>
            <person name="Klingl A."/>
            <person name="Woyke T."/>
            <person name="Ryan C.M."/>
            <person name="Banfield J.F."/>
        </authorList>
    </citation>
    <scope>NUCLEOTIDE SEQUENCE [LARGE SCALE GENOMIC DNA]</scope>
    <source>
        <strain evidence="2">CG08_land_8_20_14_0_20_45_16</strain>
    </source>
</reference>
<gene>
    <name evidence="2" type="ORF">COT42_00685</name>
</gene>
<accession>A0A2H0Y3U9</accession>
<feature type="region of interest" description="Disordered" evidence="1">
    <location>
        <begin position="1"/>
        <end position="21"/>
    </location>
</feature>
<organism evidence="2 3">
    <name type="scientific">Candidatus Saganbacteria bacterium CG08_land_8_20_14_0_20_45_16</name>
    <dbReference type="NCBI Taxonomy" id="2014293"/>
    <lineage>
        <taxon>Bacteria</taxon>
        <taxon>Bacillati</taxon>
        <taxon>Saganbacteria</taxon>
    </lineage>
</organism>
<name>A0A2H0Y3U9_UNCSA</name>
<protein>
    <submittedName>
        <fullName evidence="2">Uncharacterized protein</fullName>
    </submittedName>
</protein>
<dbReference type="AlphaFoldDB" id="A0A2H0Y3U9"/>
<comment type="caution">
    <text evidence="2">The sequence shown here is derived from an EMBL/GenBank/DDBJ whole genome shotgun (WGS) entry which is preliminary data.</text>
</comment>
<evidence type="ECO:0000256" key="1">
    <source>
        <dbReference type="SAM" id="MobiDB-lite"/>
    </source>
</evidence>